<name>A0A9P4JFD5_9PLEO</name>
<protein>
    <submittedName>
        <fullName evidence="2">Uncharacterized protein</fullName>
    </submittedName>
</protein>
<evidence type="ECO:0000313" key="3">
    <source>
        <dbReference type="Proteomes" id="UP000799536"/>
    </source>
</evidence>
<keyword evidence="1" id="KW-0472">Membrane</keyword>
<keyword evidence="1" id="KW-0812">Transmembrane</keyword>
<accession>A0A9P4JFD5</accession>
<reference evidence="2" key="1">
    <citation type="journal article" date="2020" name="Stud. Mycol.">
        <title>101 Dothideomycetes genomes: a test case for predicting lifestyles and emergence of pathogens.</title>
        <authorList>
            <person name="Haridas S."/>
            <person name="Albert R."/>
            <person name="Binder M."/>
            <person name="Bloem J."/>
            <person name="Labutti K."/>
            <person name="Salamov A."/>
            <person name="Andreopoulos B."/>
            <person name="Baker S."/>
            <person name="Barry K."/>
            <person name="Bills G."/>
            <person name="Bluhm B."/>
            <person name="Cannon C."/>
            <person name="Castanera R."/>
            <person name="Culley D."/>
            <person name="Daum C."/>
            <person name="Ezra D."/>
            <person name="Gonzalez J."/>
            <person name="Henrissat B."/>
            <person name="Kuo A."/>
            <person name="Liang C."/>
            <person name="Lipzen A."/>
            <person name="Lutzoni F."/>
            <person name="Magnuson J."/>
            <person name="Mondo S."/>
            <person name="Nolan M."/>
            <person name="Ohm R."/>
            <person name="Pangilinan J."/>
            <person name="Park H.-J."/>
            <person name="Ramirez L."/>
            <person name="Alfaro M."/>
            <person name="Sun H."/>
            <person name="Tritt A."/>
            <person name="Yoshinaga Y."/>
            <person name="Zwiers L.-H."/>
            <person name="Turgeon B."/>
            <person name="Goodwin S."/>
            <person name="Spatafora J."/>
            <person name="Crous P."/>
            <person name="Grigoriev I."/>
        </authorList>
    </citation>
    <scope>NUCLEOTIDE SEQUENCE</scope>
    <source>
        <strain evidence="2">ATCC 74209</strain>
    </source>
</reference>
<keyword evidence="3" id="KW-1185">Reference proteome</keyword>
<evidence type="ECO:0000313" key="2">
    <source>
        <dbReference type="EMBL" id="KAF2196886.1"/>
    </source>
</evidence>
<organism evidence="2 3">
    <name type="scientific">Delitschia confertaspora ATCC 74209</name>
    <dbReference type="NCBI Taxonomy" id="1513339"/>
    <lineage>
        <taxon>Eukaryota</taxon>
        <taxon>Fungi</taxon>
        <taxon>Dikarya</taxon>
        <taxon>Ascomycota</taxon>
        <taxon>Pezizomycotina</taxon>
        <taxon>Dothideomycetes</taxon>
        <taxon>Pleosporomycetidae</taxon>
        <taxon>Pleosporales</taxon>
        <taxon>Delitschiaceae</taxon>
        <taxon>Delitschia</taxon>
    </lineage>
</organism>
<dbReference type="AlphaFoldDB" id="A0A9P4JFD5"/>
<evidence type="ECO:0000256" key="1">
    <source>
        <dbReference type="SAM" id="Phobius"/>
    </source>
</evidence>
<comment type="caution">
    <text evidence="2">The sequence shown here is derived from an EMBL/GenBank/DDBJ whole genome shotgun (WGS) entry which is preliminary data.</text>
</comment>
<feature type="transmembrane region" description="Helical" evidence="1">
    <location>
        <begin position="36"/>
        <end position="56"/>
    </location>
</feature>
<sequence>MISQSIPNPSVTAPLYCGRKSYTDPGQRVIDGGCKAWISLIWAWWAIFIAFGLLIVNDFVNCVGAAVPDI</sequence>
<gene>
    <name evidence="2" type="ORF">GQ43DRAFT_234469</name>
</gene>
<proteinExistence type="predicted"/>
<dbReference type="Proteomes" id="UP000799536">
    <property type="component" value="Unassembled WGS sequence"/>
</dbReference>
<dbReference type="EMBL" id="ML994309">
    <property type="protein sequence ID" value="KAF2196886.1"/>
    <property type="molecule type" value="Genomic_DNA"/>
</dbReference>
<keyword evidence="1" id="KW-1133">Transmembrane helix</keyword>